<dbReference type="InterPro" id="IPR036907">
    <property type="entry name" value="5'-Nucleotdase_C_sf"/>
</dbReference>
<reference evidence="6 7" key="2">
    <citation type="journal article" date="2010" name="Stand. Genomic Sci.">
        <title>Complete genome sequence of Nakamurella multipartita type strain (Y-104).</title>
        <authorList>
            <person name="Tice H."/>
            <person name="Mayilraj S."/>
            <person name="Sims D."/>
            <person name="Lapidus A."/>
            <person name="Nolan M."/>
            <person name="Lucas S."/>
            <person name="Glavina Del Rio T."/>
            <person name="Copeland A."/>
            <person name="Cheng J.F."/>
            <person name="Meincke L."/>
            <person name="Bruce D."/>
            <person name="Goodwin L."/>
            <person name="Pitluck S."/>
            <person name="Ivanova N."/>
            <person name="Mavromatis K."/>
            <person name="Ovchinnikova G."/>
            <person name="Pati A."/>
            <person name="Chen A."/>
            <person name="Palaniappan K."/>
            <person name="Land M."/>
            <person name="Hauser L."/>
            <person name="Chang Y.J."/>
            <person name="Jeffries C.D."/>
            <person name="Detter J.C."/>
            <person name="Brettin T."/>
            <person name="Rohde M."/>
            <person name="Goker M."/>
            <person name="Bristow J."/>
            <person name="Eisen J.A."/>
            <person name="Markowitz V."/>
            <person name="Hugenholtz P."/>
            <person name="Kyrpides N.C."/>
            <person name="Klenk H.P."/>
            <person name="Chen F."/>
        </authorList>
    </citation>
    <scope>NUCLEOTIDE SEQUENCE [LARGE SCALE GENOMIC DNA]</scope>
    <source>
        <strain evidence="7">ATCC 700099 / DSM 44233 / CIP 104796 / JCM 9543 / NBRC 105858 / Y-104</strain>
    </source>
</reference>
<organism evidence="6 7">
    <name type="scientific">Nakamurella multipartita (strain ATCC 700099 / DSM 44233 / CIP 104796 / JCM 9543 / NBRC 105858 / Y-104)</name>
    <name type="common">Microsphaera multipartita</name>
    <dbReference type="NCBI Taxonomy" id="479431"/>
    <lineage>
        <taxon>Bacteria</taxon>
        <taxon>Bacillati</taxon>
        <taxon>Actinomycetota</taxon>
        <taxon>Actinomycetes</taxon>
        <taxon>Nakamurellales</taxon>
        <taxon>Nakamurellaceae</taxon>
        <taxon>Nakamurella</taxon>
    </lineage>
</organism>
<dbReference type="InterPro" id="IPR013783">
    <property type="entry name" value="Ig-like_fold"/>
</dbReference>
<dbReference type="InterPro" id="IPR008334">
    <property type="entry name" value="5'-Nucleotdase_C"/>
</dbReference>
<evidence type="ECO:0000256" key="2">
    <source>
        <dbReference type="SAM" id="SignalP"/>
    </source>
</evidence>
<dbReference type="eggNOG" id="COG0737">
    <property type="taxonomic scope" value="Bacteria"/>
</dbReference>
<evidence type="ECO:0000313" key="7">
    <source>
        <dbReference type="Proteomes" id="UP000002218"/>
    </source>
</evidence>
<evidence type="ECO:0000259" key="3">
    <source>
        <dbReference type="Pfam" id="PF00149"/>
    </source>
</evidence>
<dbReference type="RefSeq" id="WP_015748732.1">
    <property type="nucleotide sequence ID" value="NC_013235.1"/>
</dbReference>
<dbReference type="Pfam" id="PF02872">
    <property type="entry name" value="5_nucleotid_C"/>
    <property type="match status" value="1"/>
</dbReference>
<dbReference type="PANTHER" id="PTHR11575:SF24">
    <property type="entry name" value="5'-NUCLEOTIDASE"/>
    <property type="match status" value="1"/>
</dbReference>
<dbReference type="Proteomes" id="UP000002218">
    <property type="component" value="Chromosome"/>
</dbReference>
<dbReference type="GO" id="GO:0030288">
    <property type="term" value="C:outer membrane-bounded periplasmic space"/>
    <property type="evidence" value="ECO:0007669"/>
    <property type="project" value="TreeGrafter"/>
</dbReference>
<dbReference type="Gene3D" id="3.60.21.10">
    <property type="match status" value="1"/>
</dbReference>
<keyword evidence="1 2" id="KW-0732">Signal</keyword>
<feature type="signal peptide" evidence="2">
    <location>
        <begin position="1"/>
        <end position="31"/>
    </location>
</feature>
<dbReference type="PRINTS" id="PR01607">
    <property type="entry name" value="APYRASEFAMLY"/>
</dbReference>
<dbReference type="PANTHER" id="PTHR11575">
    <property type="entry name" value="5'-NUCLEOTIDASE-RELATED"/>
    <property type="match status" value="1"/>
</dbReference>
<feature type="domain" description="Bacterial Ig-like" evidence="5">
    <location>
        <begin position="686"/>
        <end position="775"/>
    </location>
</feature>
<dbReference type="SUPFAM" id="SSF55816">
    <property type="entry name" value="5'-nucleotidase (syn. UDP-sugar hydrolase), C-terminal domain"/>
    <property type="match status" value="1"/>
</dbReference>
<dbReference type="AlphaFoldDB" id="C8XEX7"/>
<dbReference type="STRING" id="479431.Namu_3554"/>
<dbReference type="InterPro" id="IPR029052">
    <property type="entry name" value="Metallo-depent_PP-like"/>
</dbReference>
<feature type="domain" description="5'-Nucleotidase C-terminal" evidence="4">
    <location>
        <begin position="384"/>
        <end position="549"/>
    </location>
</feature>
<keyword evidence="7" id="KW-1185">Reference proteome</keyword>
<dbReference type="GO" id="GO:0008768">
    <property type="term" value="F:UDP-sugar diphosphatase activity"/>
    <property type="evidence" value="ECO:0007669"/>
    <property type="project" value="TreeGrafter"/>
</dbReference>
<dbReference type="InParanoid" id="C8XEX7"/>
<reference evidence="7" key="1">
    <citation type="submission" date="2009-09" db="EMBL/GenBank/DDBJ databases">
        <title>The complete genome of Nakamurella multipartita DSM 44233.</title>
        <authorList>
            <consortium name="US DOE Joint Genome Institute (JGI-PGF)"/>
            <person name="Lucas S."/>
            <person name="Copeland A."/>
            <person name="Lapidus A."/>
            <person name="Glavina del Rio T."/>
            <person name="Dalin E."/>
            <person name="Tice H."/>
            <person name="Bruce D."/>
            <person name="Goodwin L."/>
            <person name="Pitluck S."/>
            <person name="Kyrpides N."/>
            <person name="Mavromatis K."/>
            <person name="Ivanova N."/>
            <person name="Ovchinnikova G."/>
            <person name="Sims D."/>
            <person name="Meincke L."/>
            <person name="Brettin T."/>
            <person name="Detter J.C."/>
            <person name="Han C."/>
            <person name="Larimer F."/>
            <person name="Land M."/>
            <person name="Hauser L."/>
            <person name="Markowitz V."/>
            <person name="Cheng J.-F."/>
            <person name="Hugenholtz P."/>
            <person name="Woyke T."/>
            <person name="Wu D."/>
            <person name="Klenk H.-P."/>
            <person name="Eisen J.A."/>
        </authorList>
    </citation>
    <scope>NUCLEOTIDE SEQUENCE [LARGE SCALE GENOMIC DNA]</scope>
    <source>
        <strain evidence="7">ATCC 700099 / DSM 44233 / CIP 104796 / JCM 9543 / NBRC 105858 / Y-104</strain>
    </source>
</reference>
<dbReference type="HOGENOM" id="CLU_005854_5_0_11"/>
<dbReference type="Pfam" id="PF00149">
    <property type="entry name" value="Metallophos"/>
    <property type="match status" value="1"/>
</dbReference>
<name>C8XEX7_NAKMY</name>
<proteinExistence type="predicted"/>
<dbReference type="SUPFAM" id="SSF56300">
    <property type="entry name" value="Metallo-dependent phosphatases"/>
    <property type="match status" value="1"/>
</dbReference>
<sequence precursor="true">MRRWNRRAAAVGTAFTLALGQLIISSPAAQAADPVTLNLLTINDFHGRIDTNTVKFAGTVEGLRQGDGASGANTLLIGAGDFIGASLFASSVQQDQPTIDVMNELGLDVSAVGNHEFDQGWADLRDRVIGPAGTPNAQWDYLGANVYDSTTGQPVLPEYATYQVGGVTVGVIGAVTVETPTLVSPDGVSSLKFGDPVTAINRVADQLTDGDPANGEAQILVASFHEGAPQGGQTLDQNVAASPAFAEIVNDVSPKVAAIVTGHTHQAYAFQAPVPGDPSRTRPIVQTGSYGANVGQIKLTVDRDTDTVTGSTVANVPRVGTADATLLAQYPARLTPIKATVDAALAVANQRGNVPVGSITADITTAYTPATPPDGVNRCVAGAGRDDRASESTLGNLVANALLAQLKDRDRGGAEIAVVNPGGLRSDLCFAANTASWSEDGPGLVMYGEANAVLPFANDLFVTSLTGAQFKTALEQQWQRDAAGNIPTRPYLQLGLSDNVTYTFDPSAPEGSRITSVTIDDRPLDPAKTYRIGSFSFLLQGGDNFRIFTAGTDTKDSGLVDRDAWIDYLKANPGLAPDFARHAVKVTNQPTIAAAGATVTFDVAGLDLTSLGAPANSSLEAALLPIGGGAPAAKEAFAVSGGAARVEFDVPAQIAAGAWNLVLTATPSGTTVTIPLTITATSSVTLTADRSSQVYGAANPLTLTATVVTSDAGAAGSVEFRTGSTVLASVPVVGGQAAFTLPSSTPAGPYPIVAHYTGAGGVPPADSAAVTVTVTPAGSVTVLAPALVVPFLGTILVGAVGLNNGQPARGSVEIRDNGGVVGSTAVQSHGLFVFLAPRPARGQHSYTATFVPGDPANITGSTSNPVVVRR</sequence>
<dbReference type="GO" id="GO:0009166">
    <property type="term" value="P:nucleotide catabolic process"/>
    <property type="evidence" value="ECO:0007669"/>
    <property type="project" value="InterPro"/>
</dbReference>
<dbReference type="Pfam" id="PF16640">
    <property type="entry name" value="Big_3_5"/>
    <property type="match status" value="1"/>
</dbReference>
<accession>C8XEX7</accession>
<feature type="chain" id="PRO_5002993062" evidence="2">
    <location>
        <begin position="32"/>
        <end position="870"/>
    </location>
</feature>
<dbReference type="Gene3D" id="2.60.40.10">
    <property type="entry name" value="Immunoglobulins"/>
    <property type="match status" value="2"/>
</dbReference>
<evidence type="ECO:0000259" key="5">
    <source>
        <dbReference type="Pfam" id="PF16640"/>
    </source>
</evidence>
<dbReference type="EMBL" id="CP001737">
    <property type="protein sequence ID" value="ACV79878.1"/>
    <property type="molecule type" value="Genomic_DNA"/>
</dbReference>
<protein>
    <submittedName>
        <fullName evidence="6">5'-Nucleotidase domain protein</fullName>
    </submittedName>
</protein>
<evidence type="ECO:0000259" key="4">
    <source>
        <dbReference type="Pfam" id="PF02872"/>
    </source>
</evidence>
<dbReference type="Gene3D" id="3.90.780.10">
    <property type="entry name" value="5'-Nucleotidase, C-terminal domain"/>
    <property type="match status" value="1"/>
</dbReference>
<gene>
    <name evidence="6" type="ordered locus">Namu_3554</name>
</gene>
<dbReference type="GO" id="GO:0008253">
    <property type="term" value="F:5'-nucleotidase activity"/>
    <property type="evidence" value="ECO:0007669"/>
    <property type="project" value="TreeGrafter"/>
</dbReference>
<evidence type="ECO:0000256" key="1">
    <source>
        <dbReference type="ARBA" id="ARBA00022729"/>
    </source>
</evidence>
<dbReference type="KEGG" id="nml:Namu_3554"/>
<dbReference type="GO" id="GO:0005975">
    <property type="term" value="P:carbohydrate metabolic process"/>
    <property type="evidence" value="ECO:0007669"/>
    <property type="project" value="UniProtKB-ARBA"/>
</dbReference>
<dbReference type="InterPro" id="IPR032109">
    <property type="entry name" value="Big_3_5"/>
</dbReference>
<dbReference type="InterPro" id="IPR006179">
    <property type="entry name" value="5_nucleotidase/apyrase"/>
</dbReference>
<dbReference type="InterPro" id="IPR004843">
    <property type="entry name" value="Calcineurin-like_PHP"/>
</dbReference>
<evidence type="ECO:0000313" key="6">
    <source>
        <dbReference type="EMBL" id="ACV79878.1"/>
    </source>
</evidence>
<feature type="domain" description="Calcineurin-like phosphoesterase" evidence="3">
    <location>
        <begin position="39"/>
        <end position="266"/>
    </location>
</feature>